<reference evidence="4" key="1">
    <citation type="submission" date="2019-07" db="EMBL/GenBank/DDBJ databases">
        <title>Shewanella sp. YLB-08 draft genomic sequence.</title>
        <authorList>
            <person name="Yu L."/>
        </authorList>
    </citation>
    <scope>NUCLEOTIDE SEQUENCE [LARGE SCALE GENOMIC DNA]</scope>
    <source>
        <strain evidence="4">JCM 20706</strain>
    </source>
</reference>
<dbReference type="SMART" id="SM00849">
    <property type="entry name" value="Lactamase_B"/>
    <property type="match status" value="1"/>
</dbReference>
<gene>
    <name evidence="3" type="ORF">FN961_20120</name>
</gene>
<dbReference type="GO" id="GO:0016787">
    <property type="term" value="F:hydrolase activity"/>
    <property type="evidence" value="ECO:0007669"/>
    <property type="project" value="UniProtKB-KW"/>
</dbReference>
<dbReference type="PANTHER" id="PTHR42951">
    <property type="entry name" value="METALLO-BETA-LACTAMASE DOMAIN-CONTAINING"/>
    <property type="match status" value="1"/>
</dbReference>
<evidence type="ECO:0000313" key="4">
    <source>
        <dbReference type="Proteomes" id="UP000318126"/>
    </source>
</evidence>
<evidence type="ECO:0000259" key="2">
    <source>
        <dbReference type="SMART" id="SM00849"/>
    </source>
</evidence>
<protein>
    <submittedName>
        <fullName evidence="3">MBL fold metallo-hydrolase</fullName>
    </submittedName>
</protein>
<dbReference type="AlphaFoldDB" id="A0A553JJC8"/>
<dbReference type="Gene3D" id="3.60.15.10">
    <property type="entry name" value="Ribonuclease Z/Hydroxyacylglutathione hydrolase-like"/>
    <property type="match status" value="1"/>
</dbReference>
<dbReference type="PANTHER" id="PTHR42951:SF22">
    <property type="entry name" value="METALLO BETA-LACTAMASE SUPERFAMILY LIPOPROTEIN"/>
    <property type="match status" value="1"/>
</dbReference>
<keyword evidence="3" id="KW-0378">Hydrolase</keyword>
<dbReference type="Proteomes" id="UP000318126">
    <property type="component" value="Unassembled WGS sequence"/>
</dbReference>
<dbReference type="SUPFAM" id="SSF56281">
    <property type="entry name" value="Metallo-hydrolase/oxidoreductase"/>
    <property type="match status" value="1"/>
</dbReference>
<dbReference type="OrthoDB" id="9815874at2"/>
<feature type="chain" id="PRO_5021704579" evidence="1">
    <location>
        <begin position="23"/>
        <end position="355"/>
    </location>
</feature>
<dbReference type="CDD" id="cd16276">
    <property type="entry name" value="metallo-hydrolase-like_MBL-fold"/>
    <property type="match status" value="1"/>
</dbReference>
<organism evidence="3 4">
    <name type="scientific">Shewanella hanedai</name>
    <name type="common">Alteromonas hanedai</name>
    <dbReference type="NCBI Taxonomy" id="25"/>
    <lineage>
        <taxon>Bacteria</taxon>
        <taxon>Pseudomonadati</taxon>
        <taxon>Pseudomonadota</taxon>
        <taxon>Gammaproteobacteria</taxon>
        <taxon>Alteromonadales</taxon>
        <taxon>Shewanellaceae</taxon>
        <taxon>Shewanella</taxon>
    </lineage>
</organism>
<accession>A0A553JJC8</accession>
<proteinExistence type="predicted"/>
<dbReference type="InterPro" id="IPR036866">
    <property type="entry name" value="RibonucZ/Hydroxyglut_hydro"/>
</dbReference>
<name>A0A553JJC8_SHEHA</name>
<dbReference type="EMBL" id="VKGK01000031">
    <property type="protein sequence ID" value="TRY12554.1"/>
    <property type="molecule type" value="Genomic_DNA"/>
</dbReference>
<feature type="signal peptide" evidence="1">
    <location>
        <begin position="1"/>
        <end position="22"/>
    </location>
</feature>
<keyword evidence="4" id="KW-1185">Reference proteome</keyword>
<evidence type="ECO:0000256" key="1">
    <source>
        <dbReference type="SAM" id="SignalP"/>
    </source>
</evidence>
<sequence length="355" mass="39333">MKSHFNTLLFVGSLMTTTSLFAHDAHEINFKPATGYPSTVGASYQAPSSLVNIDIDKKIDNLFDRNMAGETIVQRVTDKVYWVQSHFYNALFYVGDKGVMVLDPLAFGAGQALLASIKQVTDKPVTTLVYSHNHADHIGDAQVFVDEAKRRDVELTIVASDATADKMNFLDSQLPRPTKTVSFDGGLYQFENTQLKFIGFKHAAHTDDSAALLLVDEGVIHTPDLINPDQLPWLGFGGSENFTYYRQNLALISAQKWQHLSGGHGNVGSRADLDFMQSYLGDLTMAANKAMNEVDWAQYSTVANNNHSVFGAQWFEAASKNITDSLRPKYGHYYGFEASVPKQAELVLDTLLSYQ</sequence>
<dbReference type="InterPro" id="IPR001279">
    <property type="entry name" value="Metallo-B-lactamas"/>
</dbReference>
<dbReference type="Pfam" id="PF00753">
    <property type="entry name" value="Lactamase_B"/>
    <property type="match status" value="1"/>
</dbReference>
<feature type="domain" description="Metallo-beta-lactamase" evidence="2">
    <location>
        <begin position="87"/>
        <end position="264"/>
    </location>
</feature>
<evidence type="ECO:0000313" key="3">
    <source>
        <dbReference type="EMBL" id="TRY12554.1"/>
    </source>
</evidence>
<keyword evidence="1" id="KW-0732">Signal</keyword>
<dbReference type="InterPro" id="IPR050855">
    <property type="entry name" value="NDM-1-like"/>
</dbReference>
<dbReference type="RefSeq" id="WP_144041963.1">
    <property type="nucleotide sequence ID" value="NZ_BMPL01000030.1"/>
</dbReference>
<comment type="caution">
    <text evidence="3">The sequence shown here is derived from an EMBL/GenBank/DDBJ whole genome shotgun (WGS) entry which is preliminary data.</text>
</comment>